<dbReference type="PROSITE" id="PS50181">
    <property type="entry name" value="FBOX"/>
    <property type="match status" value="1"/>
</dbReference>
<evidence type="ECO:0000259" key="1">
    <source>
        <dbReference type="PROSITE" id="PS50181"/>
    </source>
</evidence>
<gene>
    <name evidence="2" type="ORF">HID58_060978</name>
</gene>
<reference evidence="2 3" key="1">
    <citation type="submission" date="2021-05" db="EMBL/GenBank/DDBJ databases">
        <title>Genome Assembly of Synthetic Allotetraploid Brassica napus Reveals Homoeologous Exchanges between Subgenomes.</title>
        <authorList>
            <person name="Davis J.T."/>
        </authorList>
    </citation>
    <scope>NUCLEOTIDE SEQUENCE [LARGE SCALE GENOMIC DNA]</scope>
    <source>
        <strain evidence="3">cv. Da-Ae</strain>
        <tissue evidence="2">Seedling</tissue>
    </source>
</reference>
<dbReference type="CDD" id="cd22157">
    <property type="entry name" value="F-box_AtFBW1-like"/>
    <property type="match status" value="1"/>
</dbReference>
<dbReference type="EMBL" id="JAGKQM010000014">
    <property type="protein sequence ID" value="KAH0884882.1"/>
    <property type="molecule type" value="Genomic_DNA"/>
</dbReference>
<feature type="domain" description="F-box" evidence="1">
    <location>
        <begin position="6"/>
        <end position="51"/>
    </location>
</feature>
<dbReference type="InterPro" id="IPR006527">
    <property type="entry name" value="F-box-assoc_dom_typ1"/>
</dbReference>
<proteinExistence type="predicted"/>
<sequence length="325" mass="37850">LVETMTMMVSKLPIDLVEEILSRVPLKSIGAVRSTCKKWNALSKYESFRDKHISKTSRGKEFLMNTRDHRVYLINVNHYKTHVNKFDLSVKRKGTLMTRENSGEVISIRWIKWPSGRFEEDQIAFGYDKSSCGSFKILMFCYTYNQYDTINQFVIYDSNSNSWRVTDVPDETLDSFGIFVSLKEDYYSYARDQESHERGLDRVCLCQLILVLYMVCLCLHTVREEQLGLLVNRSDTYKMEVWVTNKTEPDAVLDELPQGRYIGSGSFYIVEEENMVVVFGGRKRMFRTCIVGENGYFTKKDLRKCIDIHLEPFVASYVPTSAQIM</sequence>
<keyword evidence="3" id="KW-1185">Reference proteome</keyword>
<evidence type="ECO:0000313" key="2">
    <source>
        <dbReference type="EMBL" id="KAH0884882.1"/>
    </source>
</evidence>
<dbReference type="SMART" id="SM00256">
    <property type="entry name" value="FBOX"/>
    <property type="match status" value="1"/>
</dbReference>
<dbReference type="InterPro" id="IPR001810">
    <property type="entry name" value="F-box_dom"/>
</dbReference>
<protein>
    <recommendedName>
        <fullName evidence="1">F-box domain-containing protein</fullName>
    </recommendedName>
</protein>
<dbReference type="PANTHER" id="PTHR31672">
    <property type="entry name" value="BNACNNG10540D PROTEIN"/>
    <property type="match status" value="1"/>
</dbReference>
<feature type="non-terminal residue" evidence="2">
    <location>
        <position position="1"/>
    </location>
</feature>
<dbReference type="NCBIfam" id="TIGR01640">
    <property type="entry name" value="F_box_assoc_1"/>
    <property type="match status" value="1"/>
</dbReference>
<dbReference type="InterPro" id="IPR036047">
    <property type="entry name" value="F-box-like_dom_sf"/>
</dbReference>
<name>A0ABQ7ZXD7_BRANA</name>
<dbReference type="Pfam" id="PF00646">
    <property type="entry name" value="F-box"/>
    <property type="match status" value="1"/>
</dbReference>
<dbReference type="Gene3D" id="1.20.1280.50">
    <property type="match status" value="1"/>
</dbReference>
<accession>A0ABQ7ZXD7</accession>
<dbReference type="InterPro" id="IPR050796">
    <property type="entry name" value="SCF_F-box_component"/>
</dbReference>
<dbReference type="InterPro" id="IPR017451">
    <property type="entry name" value="F-box-assoc_interact_dom"/>
</dbReference>
<comment type="caution">
    <text evidence="2">The sequence shown here is derived from an EMBL/GenBank/DDBJ whole genome shotgun (WGS) entry which is preliminary data.</text>
</comment>
<dbReference type="Pfam" id="PF07734">
    <property type="entry name" value="FBA_1"/>
    <property type="match status" value="1"/>
</dbReference>
<organism evidence="2 3">
    <name type="scientific">Brassica napus</name>
    <name type="common">Rape</name>
    <dbReference type="NCBI Taxonomy" id="3708"/>
    <lineage>
        <taxon>Eukaryota</taxon>
        <taxon>Viridiplantae</taxon>
        <taxon>Streptophyta</taxon>
        <taxon>Embryophyta</taxon>
        <taxon>Tracheophyta</taxon>
        <taxon>Spermatophyta</taxon>
        <taxon>Magnoliopsida</taxon>
        <taxon>eudicotyledons</taxon>
        <taxon>Gunneridae</taxon>
        <taxon>Pentapetalae</taxon>
        <taxon>rosids</taxon>
        <taxon>malvids</taxon>
        <taxon>Brassicales</taxon>
        <taxon>Brassicaceae</taxon>
        <taxon>Brassiceae</taxon>
        <taxon>Brassica</taxon>
    </lineage>
</organism>
<evidence type="ECO:0000313" key="3">
    <source>
        <dbReference type="Proteomes" id="UP000824890"/>
    </source>
</evidence>
<dbReference type="PANTHER" id="PTHR31672:SF13">
    <property type="entry name" value="F-BOX PROTEIN CPR30-LIKE"/>
    <property type="match status" value="1"/>
</dbReference>
<dbReference type="Proteomes" id="UP000824890">
    <property type="component" value="Unassembled WGS sequence"/>
</dbReference>
<dbReference type="SUPFAM" id="SSF81383">
    <property type="entry name" value="F-box domain"/>
    <property type="match status" value="1"/>
</dbReference>